<dbReference type="InterPro" id="IPR046349">
    <property type="entry name" value="C1-like_sf"/>
</dbReference>
<accession>A0A8S0PQE7</accession>
<feature type="domain" description="Phorbol-ester/DAG-type" evidence="4">
    <location>
        <begin position="125"/>
        <end position="175"/>
    </location>
</feature>
<dbReference type="PANTHER" id="PTHR47841">
    <property type="entry name" value="DIACYLGLYCEROL KINASE THETA-LIKE-RELATED"/>
    <property type="match status" value="1"/>
</dbReference>
<gene>
    <name evidence="5" type="ORF">OLEA9_A065982</name>
</gene>
<comment type="caution">
    <text evidence="5">The sequence shown here is derived from an EMBL/GenBank/DDBJ whole genome shotgun (WGS) entry which is preliminary data.</text>
</comment>
<keyword evidence="5" id="KW-0418">Kinase</keyword>
<dbReference type="GO" id="GO:0046872">
    <property type="term" value="F:metal ion binding"/>
    <property type="evidence" value="ECO:0007669"/>
    <property type="project" value="UniProtKB-KW"/>
</dbReference>
<keyword evidence="3" id="KW-0862">Zinc</keyword>
<dbReference type="PANTHER" id="PTHR47841:SF7">
    <property type="entry name" value="CYSTEINE_HISTIDINE-RICH C1 DOMAIN PROTEIN"/>
    <property type="match status" value="1"/>
</dbReference>
<dbReference type="Gramene" id="OE9A065982T1">
    <property type="protein sequence ID" value="OE9A065982C1"/>
    <property type="gene ID" value="OE9A065982"/>
</dbReference>
<dbReference type="PROSITE" id="PS00479">
    <property type="entry name" value="ZF_DAG_PE_1"/>
    <property type="match status" value="1"/>
</dbReference>
<dbReference type="OrthoDB" id="945197at2759"/>
<evidence type="ECO:0000313" key="6">
    <source>
        <dbReference type="Proteomes" id="UP000594638"/>
    </source>
</evidence>
<dbReference type="SMART" id="SM00109">
    <property type="entry name" value="C1"/>
    <property type="match status" value="2"/>
</dbReference>
<dbReference type="Pfam" id="PF03107">
    <property type="entry name" value="C1_2"/>
    <property type="match status" value="3"/>
</dbReference>
<keyword evidence="5" id="KW-0808">Transferase</keyword>
<dbReference type="EMBL" id="CACTIH010000113">
    <property type="protein sequence ID" value="CAA2954387.1"/>
    <property type="molecule type" value="Genomic_DNA"/>
</dbReference>
<evidence type="ECO:0000313" key="5">
    <source>
        <dbReference type="EMBL" id="CAA2954387.1"/>
    </source>
</evidence>
<keyword evidence="1" id="KW-0479">Metal-binding</keyword>
<reference evidence="5 6" key="1">
    <citation type="submission" date="2019-12" db="EMBL/GenBank/DDBJ databases">
        <authorList>
            <person name="Alioto T."/>
            <person name="Alioto T."/>
            <person name="Gomez Garrido J."/>
        </authorList>
    </citation>
    <scope>NUCLEOTIDE SEQUENCE [LARGE SCALE GENOMIC DNA]</scope>
</reference>
<dbReference type="SUPFAM" id="SSF57889">
    <property type="entry name" value="Cysteine-rich domain"/>
    <property type="match status" value="2"/>
</dbReference>
<evidence type="ECO:0000256" key="2">
    <source>
        <dbReference type="ARBA" id="ARBA00022737"/>
    </source>
</evidence>
<dbReference type="AlphaFoldDB" id="A0A8S0PQE7"/>
<protein>
    <submittedName>
        <fullName evidence="5">Diacylglycerol kinase theta-like</fullName>
    </submittedName>
</protein>
<dbReference type="GO" id="GO:0016301">
    <property type="term" value="F:kinase activity"/>
    <property type="evidence" value="ECO:0007669"/>
    <property type="project" value="UniProtKB-KW"/>
</dbReference>
<dbReference type="Proteomes" id="UP000594638">
    <property type="component" value="Unassembled WGS sequence"/>
</dbReference>
<evidence type="ECO:0000259" key="4">
    <source>
        <dbReference type="PROSITE" id="PS50081"/>
    </source>
</evidence>
<keyword evidence="6" id="KW-1185">Reference proteome</keyword>
<dbReference type="InterPro" id="IPR004146">
    <property type="entry name" value="DC1"/>
</dbReference>
<organism evidence="5 6">
    <name type="scientific">Olea europaea subsp. europaea</name>
    <dbReference type="NCBI Taxonomy" id="158383"/>
    <lineage>
        <taxon>Eukaryota</taxon>
        <taxon>Viridiplantae</taxon>
        <taxon>Streptophyta</taxon>
        <taxon>Embryophyta</taxon>
        <taxon>Tracheophyta</taxon>
        <taxon>Spermatophyta</taxon>
        <taxon>Magnoliopsida</taxon>
        <taxon>eudicotyledons</taxon>
        <taxon>Gunneridae</taxon>
        <taxon>Pentapetalae</taxon>
        <taxon>asterids</taxon>
        <taxon>lamiids</taxon>
        <taxon>Lamiales</taxon>
        <taxon>Oleaceae</taxon>
        <taxon>Oleeae</taxon>
        <taxon>Olea</taxon>
    </lineage>
</organism>
<keyword evidence="2" id="KW-0677">Repeat</keyword>
<proteinExistence type="predicted"/>
<dbReference type="PROSITE" id="PS50081">
    <property type="entry name" value="ZF_DAG_PE_2"/>
    <property type="match status" value="1"/>
</dbReference>
<dbReference type="Gene3D" id="3.30.60.20">
    <property type="match status" value="2"/>
</dbReference>
<evidence type="ECO:0000256" key="3">
    <source>
        <dbReference type="ARBA" id="ARBA00022833"/>
    </source>
</evidence>
<name>A0A8S0PQE7_OLEEU</name>
<evidence type="ECO:0000256" key="1">
    <source>
        <dbReference type="ARBA" id="ARBA00022723"/>
    </source>
</evidence>
<sequence length="281" mass="31110">MAPLPKKRIKHFIHPGHQLTAIDGHDQPYLCDRCKTPGTGKRFRCNRCDFDLHEYCGTCPGTFSATMHQHPLTLVSLKAESASKITRICDLCSDPVEGLFYECKECKFNVHPLCTQFPKELNHALHKIHPLILQPNSLPGFCAVCKDLCRGWRYRCKACNFDIHVECILVPSVKCPQSPPQNAQSSQRGMPTFDQGIPFQPPPQFGGHYAHGFPYGYGPGYNGQMHGYPVYPNNFVQQNQVGGGGGGKRLGKMVFSLVGRLGSGVLSNMIFGVDLSSVFAN</sequence>
<dbReference type="InterPro" id="IPR002219">
    <property type="entry name" value="PKC_DAG/PE"/>
</dbReference>